<sequence length="263" mass="28395">MDALTRTSIADSIAAVSEHVSSVFLRLEDWRGVVQDFVRSRGGEVNRAELDSVVEGLVLREFARPHGSVIGAGFVSAPGFLRDAEWHLAWWLGDRNTFGVGSAAPSVRRLDAVEDSTDENFRDYTALEWWRVPVGTGTRHITGPYVDYLCTDDYTLTLTLPVCFDETVVGVVGADLYVEDVERALLPRLAAVGAPVTLVNASGRVVLSTDVHLATGALLRLAGLAETLRGGDDTAAAVRLDDGHEVVWCPGTGLALVVRPARR</sequence>
<dbReference type="CDD" id="cd12913">
    <property type="entry name" value="PDC1_MCP_like"/>
    <property type="match status" value="1"/>
</dbReference>
<proteinExistence type="predicted"/>
<protein>
    <recommendedName>
        <fullName evidence="3">Cache domain-containing protein</fullName>
    </recommendedName>
</protein>
<dbReference type="OrthoDB" id="8687362at2"/>
<dbReference type="EMBL" id="SOEZ01000079">
    <property type="protein sequence ID" value="TFB46477.1"/>
    <property type="molecule type" value="Genomic_DNA"/>
</dbReference>
<keyword evidence="2" id="KW-1185">Reference proteome</keyword>
<dbReference type="RefSeq" id="WP_134493094.1">
    <property type="nucleotide sequence ID" value="NZ_SOEZ01000079.1"/>
</dbReference>
<reference evidence="1 2" key="1">
    <citation type="submission" date="2019-03" db="EMBL/GenBank/DDBJ databases">
        <title>Genomics of glacier-inhabiting Cryobacterium strains.</title>
        <authorList>
            <person name="Liu Q."/>
            <person name="Xin Y.-H."/>
        </authorList>
    </citation>
    <scope>NUCLEOTIDE SEQUENCE [LARGE SCALE GENOMIC DNA]</scope>
    <source>
        <strain evidence="1 2">Sr47</strain>
    </source>
</reference>
<evidence type="ECO:0000313" key="1">
    <source>
        <dbReference type="EMBL" id="TFB46477.1"/>
    </source>
</evidence>
<name>A0A4R8UCM3_9MICO</name>
<organism evidence="1 2">
    <name type="scientific">Cryobacterium tagatosivorans</name>
    <dbReference type="NCBI Taxonomy" id="1259199"/>
    <lineage>
        <taxon>Bacteria</taxon>
        <taxon>Bacillati</taxon>
        <taxon>Actinomycetota</taxon>
        <taxon>Actinomycetes</taxon>
        <taxon>Micrococcales</taxon>
        <taxon>Microbacteriaceae</taxon>
        <taxon>Cryobacterium</taxon>
    </lineage>
</organism>
<dbReference type="Pfam" id="PF22673">
    <property type="entry name" value="MCP-like_PDC_1"/>
    <property type="match status" value="1"/>
</dbReference>
<evidence type="ECO:0008006" key="3">
    <source>
        <dbReference type="Google" id="ProtNLM"/>
    </source>
</evidence>
<comment type="caution">
    <text evidence="1">The sequence shown here is derived from an EMBL/GenBank/DDBJ whole genome shotgun (WGS) entry which is preliminary data.</text>
</comment>
<dbReference type="Proteomes" id="UP000297866">
    <property type="component" value="Unassembled WGS sequence"/>
</dbReference>
<dbReference type="AlphaFoldDB" id="A0A4R8UCM3"/>
<gene>
    <name evidence="1" type="ORF">E3O23_16935</name>
</gene>
<accession>A0A4R8UCM3</accession>
<evidence type="ECO:0000313" key="2">
    <source>
        <dbReference type="Proteomes" id="UP000297866"/>
    </source>
</evidence>
<dbReference type="Gene3D" id="3.30.450.20">
    <property type="entry name" value="PAS domain"/>
    <property type="match status" value="1"/>
</dbReference>